<dbReference type="EMBL" id="GGEC01063622">
    <property type="protein sequence ID" value="MBX44106.1"/>
    <property type="molecule type" value="Transcribed_RNA"/>
</dbReference>
<sequence length="32" mass="3838">MSHMCWGNKNMRHNKRNKELNEFSPLTNIHIG</sequence>
<reference evidence="1" key="1">
    <citation type="submission" date="2018-02" db="EMBL/GenBank/DDBJ databases">
        <title>Rhizophora mucronata_Transcriptome.</title>
        <authorList>
            <person name="Meera S.P."/>
            <person name="Sreeshan A."/>
            <person name="Augustine A."/>
        </authorList>
    </citation>
    <scope>NUCLEOTIDE SEQUENCE</scope>
    <source>
        <tissue evidence="1">Leaf</tissue>
    </source>
</reference>
<organism evidence="1">
    <name type="scientific">Rhizophora mucronata</name>
    <name type="common">Asiatic mangrove</name>
    <dbReference type="NCBI Taxonomy" id="61149"/>
    <lineage>
        <taxon>Eukaryota</taxon>
        <taxon>Viridiplantae</taxon>
        <taxon>Streptophyta</taxon>
        <taxon>Embryophyta</taxon>
        <taxon>Tracheophyta</taxon>
        <taxon>Spermatophyta</taxon>
        <taxon>Magnoliopsida</taxon>
        <taxon>eudicotyledons</taxon>
        <taxon>Gunneridae</taxon>
        <taxon>Pentapetalae</taxon>
        <taxon>rosids</taxon>
        <taxon>fabids</taxon>
        <taxon>Malpighiales</taxon>
        <taxon>Rhizophoraceae</taxon>
        <taxon>Rhizophora</taxon>
    </lineage>
</organism>
<dbReference type="AlphaFoldDB" id="A0A2P2NNQ1"/>
<name>A0A2P2NNQ1_RHIMU</name>
<evidence type="ECO:0000313" key="1">
    <source>
        <dbReference type="EMBL" id="MBX44106.1"/>
    </source>
</evidence>
<protein>
    <submittedName>
        <fullName evidence="1">Uncharacterized protein</fullName>
    </submittedName>
</protein>
<accession>A0A2P2NNQ1</accession>
<proteinExistence type="predicted"/>